<evidence type="ECO:0000313" key="6">
    <source>
        <dbReference type="Proteomes" id="UP000008810"/>
    </source>
</evidence>
<dbReference type="GO" id="GO:0006397">
    <property type="term" value="P:mRNA processing"/>
    <property type="evidence" value="ECO:0000318"/>
    <property type="project" value="GO_Central"/>
</dbReference>
<dbReference type="PROSITE" id="PS51375">
    <property type="entry name" value="PPR"/>
    <property type="match status" value="6"/>
</dbReference>
<dbReference type="RefSeq" id="XP_014757129.1">
    <property type="nucleotide sequence ID" value="XM_014901643.2"/>
</dbReference>
<dbReference type="AlphaFoldDB" id="I1HWL0"/>
<dbReference type="OrthoDB" id="185373at2759"/>
<reference evidence="4 5" key="1">
    <citation type="journal article" date="2010" name="Nature">
        <title>Genome sequencing and analysis of the model grass Brachypodium distachyon.</title>
        <authorList>
            <consortium name="International Brachypodium Initiative"/>
        </authorList>
    </citation>
    <scope>NUCLEOTIDE SEQUENCE [LARGE SCALE GENOMIC DNA]</scope>
    <source>
        <strain evidence="4">Bd21</strain>
        <strain evidence="5">cv. Bd21</strain>
    </source>
</reference>
<dbReference type="EMBL" id="CM000882">
    <property type="protein sequence ID" value="PNT65758.1"/>
    <property type="molecule type" value="Genomic_DNA"/>
</dbReference>
<name>I1HWL0_BRADI</name>
<feature type="repeat" description="PPR" evidence="3">
    <location>
        <begin position="378"/>
        <end position="412"/>
    </location>
</feature>
<protein>
    <recommendedName>
        <fullName evidence="7">Pentacotripeptide-repeat region of PRORP domain-containing protein</fullName>
    </recommendedName>
</protein>
<feature type="repeat" description="PPR" evidence="3">
    <location>
        <begin position="413"/>
        <end position="447"/>
    </location>
</feature>
<dbReference type="HOGENOM" id="CLU_002706_49_24_1"/>
<dbReference type="Gramene" id="PNT65758">
    <property type="protein sequence ID" value="PNT65758"/>
    <property type="gene ID" value="BRADI_3g02140v3"/>
</dbReference>
<accession>I1HWL0</accession>
<evidence type="ECO:0000313" key="5">
    <source>
        <dbReference type="EnsemblPlants" id="PNT65758"/>
    </source>
</evidence>
<organism evidence="4">
    <name type="scientific">Brachypodium distachyon</name>
    <name type="common">Purple false brome</name>
    <name type="synonym">Trachynia distachya</name>
    <dbReference type="NCBI Taxonomy" id="15368"/>
    <lineage>
        <taxon>Eukaryota</taxon>
        <taxon>Viridiplantae</taxon>
        <taxon>Streptophyta</taxon>
        <taxon>Embryophyta</taxon>
        <taxon>Tracheophyta</taxon>
        <taxon>Spermatophyta</taxon>
        <taxon>Magnoliopsida</taxon>
        <taxon>Liliopsida</taxon>
        <taxon>Poales</taxon>
        <taxon>Poaceae</taxon>
        <taxon>BOP clade</taxon>
        <taxon>Pooideae</taxon>
        <taxon>Stipodae</taxon>
        <taxon>Brachypodieae</taxon>
        <taxon>Brachypodium</taxon>
    </lineage>
</organism>
<dbReference type="InterPro" id="IPR011990">
    <property type="entry name" value="TPR-like_helical_dom_sf"/>
</dbReference>
<dbReference type="Gene3D" id="1.25.40.10">
    <property type="entry name" value="Tetratricopeptide repeat domain"/>
    <property type="match status" value="6"/>
</dbReference>
<evidence type="ECO:0008006" key="7">
    <source>
        <dbReference type="Google" id="ProtNLM"/>
    </source>
</evidence>
<evidence type="ECO:0000256" key="3">
    <source>
        <dbReference type="PROSITE-ProRule" id="PRU00708"/>
    </source>
</evidence>
<dbReference type="OMA" id="DPPSYKT"/>
<reference evidence="5" key="3">
    <citation type="submission" date="2018-08" db="UniProtKB">
        <authorList>
            <consortium name="EnsemblPlants"/>
        </authorList>
    </citation>
    <scope>IDENTIFICATION</scope>
    <source>
        <strain evidence="5">cv. Bd21</strain>
    </source>
</reference>
<dbReference type="PANTHER" id="PTHR47933:SF11">
    <property type="entry name" value="PENTATRICOPEPTIDE REPEAT-CONTAINING PROTEIN 2"/>
    <property type="match status" value="1"/>
</dbReference>
<dbReference type="GeneID" id="100825426"/>
<feature type="repeat" description="PPR" evidence="3">
    <location>
        <begin position="199"/>
        <end position="233"/>
    </location>
</feature>
<feature type="repeat" description="PPR" evidence="3">
    <location>
        <begin position="158"/>
        <end position="188"/>
    </location>
</feature>
<dbReference type="NCBIfam" id="TIGR00756">
    <property type="entry name" value="PPR"/>
    <property type="match status" value="7"/>
</dbReference>
<reference evidence="4" key="2">
    <citation type="submission" date="2017-06" db="EMBL/GenBank/DDBJ databases">
        <title>WGS assembly of Brachypodium distachyon.</title>
        <authorList>
            <consortium name="The International Brachypodium Initiative"/>
            <person name="Lucas S."/>
            <person name="Harmon-Smith M."/>
            <person name="Lail K."/>
            <person name="Tice H."/>
            <person name="Grimwood J."/>
            <person name="Bruce D."/>
            <person name="Barry K."/>
            <person name="Shu S."/>
            <person name="Lindquist E."/>
            <person name="Wang M."/>
            <person name="Pitluck S."/>
            <person name="Vogel J.P."/>
            <person name="Garvin D.F."/>
            <person name="Mockler T.C."/>
            <person name="Schmutz J."/>
            <person name="Rokhsar D."/>
            <person name="Bevan M.W."/>
        </authorList>
    </citation>
    <scope>NUCLEOTIDE SEQUENCE</scope>
    <source>
        <strain evidence="4">Bd21</strain>
    </source>
</reference>
<dbReference type="KEGG" id="bdi:100825426"/>
<keyword evidence="2" id="KW-0809">Transit peptide</keyword>
<gene>
    <name evidence="5" type="primary">LOC100825426</name>
    <name evidence="4" type="ORF">BRADI_3g02140v3</name>
</gene>
<dbReference type="EnsemblPlants" id="PNT65758">
    <property type="protein sequence ID" value="PNT65758"/>
    <property type="gene ID" value="BRADI_3g02140v3"/>
</dbReference>
<evidence type="ECO:0000256" key="1">
    <source>
        <dbReference type="ARBA" id="ARBA00022737"/>
    </source>
</evidence>
<keyword evidence="1" id="KW-0677">Repeat</keyword>
<evidence type="ECO:0000256" key="2">
    <source>
        <dbReference type="ARBA" id="ARBA00022946"/>
    </source>
</evidence>
<dbReference type="eggNOG" id="KOG4197">
    <property type="taxonomic scope" value="Eukaryota"/>
</dbReference>
<dbReference type="Pfam" id="PF13041">
    <property type="entry name" value="PPR_2"/>
    <property type="match status" value="2"/>
</dbReference>
<dbReference type="STRING" id="15368.I1HWL0"/>
<keyword evidence="6" id="KW-1185">Reference proteome</keyword>
<proteinExistence type="predicted"/>
<dbReference type="RefSeq" id="XP_003573599.1">
    <property type="nucleotide sequence ID" value="XM_003573551.4"/>
</dbReference>
<dbReference type="GO" id="GO:0005737">
    <property type="term" value="C:cytoplasm"/>
    <property type="evidence" value="ECO:0000318"/>
    <property type="project" value="GO_Central"/>
</dbReference>
<feature type="repeat" description="PPR" evidence="3">
    <location>
        <begin position="266"/>
        <end position="300"/>
    </location>
</feature>
<feature type="repeat" description="PPR" evidence="3">
    <location>
        <begin position="301"/>
        <end position="335"/>
    </location>
</feature>
<dbReference type="Pfam" id="PF01535">
    <property type="entry name" value="PPR"/>
    <property type="match status" value="4"/>
</dbReference>
<dbReference type="Pfam" id="PF12854">
    <property type="entry name" value="PPR_1"/>
    <property type="match status" value="1"/>
</dbReference>
<dbReference type="InterPro" id="IPR002885">
    <property type="entry name" value="PPR_rpt"/>
</dbReference>
<sequence length="627" mass="69238">MGTTARPPPPQQQPEPASVAAARKLHHLLRSRDLRPALAYLASLPSPLTLLPNHALNALLRALAAAGRVRAATDLFRRIPTPTPHSFNSLLSALLRRGRLRAANALLAAFLRSRTASPDAATLNTLLHGLSAAAPRASPPALVNLFRFLPETYAFAPDAVSYNSLLCALCRAGDLPAARKLFDVMRVRATGGNGSVPPDVVTYTTMIRAYCARRLADEALAVFRMMAADGVPPNRITYNTMVQGFCEVGRVDLVKGLLETDSFKPDTCTFNTLMATHCREGQVKEAMEVFGQMVELRVSRDSASYSTVIRGLCENGEFVRAEELVDELVEKEVLKKRGGCVPLIAAYNPVFVYLCENGKANKARVLFGQLLDQRSKVDFAAFKTLILGHCKEGDFEEGYQLVLSMLKRDLVPDDECYIAVVDGFSRRGRMKIAWEALHRMLDSGLRPSTSTFHSVLLGLLKKDGCAKEAADLIEIMLERNIRQNLDLSTNMIDSLLKSNLNERAYRIITSLYDHGYYIKMETLIESLCEEKKFIEAAELTLFSLQKHHELGVAVCSMVLDGLCTAGRASDAFRLFYELIENRGTSAAVAPSSLVALYHALKEDGKMKEADFIAKQMRRAAARIKERI</sequence>
<evidence type="ECO:0000313" key="4">
    <source>
        <dbReference type="EMBL" id="PNT65758.1"/>
    </source>
</evidence>
<dbReference type="InterPro" id="IPR051240">
    <property type="entry name" value="Mito_RNA-Proc/Resp"/>
</dbReference>
<dbReference type="GO" id="GO:0003729">
    <property type="term" value="F:mRNA binding"/>
    <property type="evidence" value="ECO:0000318"/>
    <property type="project" value="GO_Central"/>
</dbReference>
<dbReference type="Proteomes" id="UP000008810">
    <property type="component" value="Chromosome 3"/>
</dbReference>
<dbReference type="PANTHER" id="PTHR47933">
    <property type="entry name" value="PENTATRICOPEPTIDE REPEAT-CONTAINING PROTEIN 1, MITOCHONDRIAL"/>
    <property type="match status" value="1"/>
</dbReference>